<organism evidence="1">
    <name type="scientific">Pseudomonas fluorescens</name>
    <dbReference type="NCBI Taxonomy" id="294"/>
    <lineage>
        <taxon>Bacteria</taxon>
        <taxon>Pseudomonadati</taxon>
        <taxon>Pseudomonadota</taxon>
        <taxon>Gammaproteobacteria</taxon>
        <taxon>Pseudomonadales</taxon>
        <taxon>Pseudomonadaceae</taxon>
        <taxon>Pseudomonas</taxon>
    </lineage>
</organism>
<dbReference type="EMBL" id="LR700657">
    <property type="protein sequence ID" value="VVM17055.1"/>
    <property type="molecule type" value="Genomic_DNA"/>
</dbReference>
<protein>
    <submittedName>
        <fullName evidence="1">Uncharacterized protein</fullName>
    </submittedName>
</protein>
<accession>A0A5E6N042</accession>
<gene>
    <name evidence="1" type="ORF">PS683_05403</name>
</gene>
<sequence length="35" mass="3958">MSRPDVRGGPDAWIIIQRRHPHNDVGLVPALSHQM</sequence>
<dbReference type="AlphaFoldDB" id="A0A5E6N042"/>
<proteinExistence type="predicted"/>
<evidence type="ECO:0000313" key="1">
    <source>
        <dbReference type="EMBL" id="VVM17055.1"/>
    </source>
</evidence>
<reference evidence="1" key="1">
    <citation type="submission" date="2019-09" db="EMBL/GenBank/DDBJ databases">
        <authorList>
            <person name="Chandra G."/>
            <person name="Truman W A."/>
        </authorList>
    </citation>
    <scope>NUCLEOTIDE SEQUENCE</scope>
    <source>
        <strain evidence="1">PS683</strain>
    </source>
</reference>
<name>A0A5E6N042_PSEFL</name>